<reference evidence="1 2" key="1">
    <citation type="journal article" date="2011" name="Science">
        <title>The Selaginella genome identifies genetic changes associated with the evolution of vascular plants.</title>
        <authorList>
            <person name="Banks J.A."/>
            <person name="Nishiyama T."/>
            <person name="Hasebe M."/>
            <person name="Bowman J.L."/>
            <person name="Gribskov M."/>
            <person name="dePamphilis C."/>
            <person name="Albert V.A."/>
            <person name="Aono N."/>
            <person name="Aoyama T."/>
            <person name="Ambrose B.A."/>
            <person name="Ashton N.W."/>
            <person name="Axtell M.J."/>
            <person name="Barker E."/>
            <person name="Barker M.S."/>
            <person name="Bennetzen J.L."/>
            <person name="Bonawitz N.D."/>
            <person name="Chapple C."/>
            <person name="Cheng C."/>
            <person name="Correa L.G."/>
            <person name="Dacre M."/>
            <person name="DeBarry J."/>
            <person name="Dreyer I."/>
            <person name="Elias M."/>
            <person name="Engstrom E.M."/>
            <person name="Estelle M."/>
            <person name="Feng L."/>
            <person name="Finet C."/>
            <person name="Floyd S.K."/>
            <person name="Frommer W.B."/>
            <person name="Fujita T."/>
            <person name="Gramzow L."/>
            <person name="Gutensohn M."/>
            <person name="Harholt J."/>
            <person name="Hattori M."/>
            <person name="Heyl A."/>
            <person name="Hirai T."/>
            <person name="Hiwatashi Y."/>
            <person name="Ishikawa M."/>
            <person name="Iwata M."/>
            <person name="Karol K.G."/>
            <person name="Koehler B."/>
            <person name="Kolukisaoglu U."/>
            <person name="Kubo M."/>
            <person name="Kurata T."/>
            <person name="Lalonde S."/>
            <person name="Li K."/>
            <person name="Li Y."/>
            <person name="Litt A."/>
            <person name="Lyons E."/>
            <person name="Manning G."/>
            <person name="Maruyama T."/>
            <person name="Michael T.P."/>
            <person name="Mikami K."/>
            <person name="Miyazaki S."/>
            <person name="Morinaga S."/>
            <person name="Murata T."/>
            <person name="Mueller-Roeber B."/>
            <person name="Nelson D.R."/>
            <person name="Obara M."/>
            <person name="Oguri Y."/>
            <person name="Olmstead R.G."/>
            <person name="Onodera N."/>
            <person name="Petersen B.L."/>
            <person name="Pils B."/>
            <person name="Prigge M."/>
            <person name="Rensing S.A."/>
            <person name="Riano-Pachon D.M."/>
            <person name="Roberts A.W."/>
            <person name="Sato Y."/>
            <person name="Scheller H.V."/>
            <person name="Schulz B."/>
            <person name="Schulz C."/>
            <person name="Shakirov E.V."/>
            <person name="Shibagaki N."/>
            <person name="Shinohara N."/>
            <person name="Shippen D.E."/>
            <person name="Soerensen I."/>
            <person name="Sotooka R."/>
            <person name="Sugimoto N."/>
            <person name="Sugita M."/>
            <person name="Sumikawa N."/>
            <person name="Tanurdzic M."/>
            <person name="Theissen G."/>
            <person name="Ulvskov P."/>
            <person name="Wakazuki S."/>
            <person name="Weng J.K."/>
            <person name="Willats W.W."/>
            <person name="Wipf D."/>
            <person name="Wolf P.G."/>
            <person name="Yang L."/>
            <person name="Zimmer A.D."/>
            <person name="Zhu Q."/>
            <person name="Mitros T."/>
            <person name="Hellsten U."/>
            <person name="Loque D."/>
            <person name="Otillar R."/>
            <person name="Salamov A."/>
            <person name="Schmutz J."/>
            <person name="Shapiro H."/>
            <person name="Lindquist E."/>
            <person name="Lucas S."/>
            <person name="Rokhsar D."/>
            <person name="Grigoriev I.V."/>
        </authorList>
    </citation>
    <scope>NUCLEOTIDE SEQUENCE [LARGE SCALE GENOMIC DNA]</scope>
</reference>
<protein>
    <submittedName>
        <fullName evidence="1">Uncharacterized protein</fullName>
    </submittedName>
</protein>
<gene>
    <name evidence="1" type="ORF">SELMODRAFT_404867</name>
</gene>
<dbReference type="KEGG" id="smo:SELMODRAFT_404867"/>
<evidence type="ECO:0000313" key="2">
    <source>
        <dbReference type="Proteomes" id="UP000001514"/>
    </source>
</evidence>
<dbReference type="AlphaFoldDB" id="D8QXL8"/>
<evidence type="ECO:0000313" key="1">
    <source>
        <dbReference type="EMBL" id="EFJ35445.1"/>
    </source>
</evidence>
<name>D8QXL8_SELML</name>
<dbReference type="HOGENOM" id="CLU_1345205_0_0_1"/>
<dbReference type="Gramene" id="EFJ35445">
    <property type="protein sequence ID" value="EFJ35445"/>
    <property type="gene ID" value="SELMODRAFT_404867"/>
</dbReference>
<proteinExistence type="predicted"/>
<dbReference type="Proteomes" id="UP000001514">
    <property type="component" value="Unassembled WGS sequence"/>
</dbReference>
<dbReference type="EMBL" id="GL377568">
    <property type="protein sequence ID" value="EFJ35445.1"/>
    <property type="molecule type" value="Genomic_DNA"/>
</dbReference>
<accession>D8QXL8</accession>
<sequence>MSCSGRLVNLAMSCKHPSNASLARARSRSAQAVIMAIGMASNSLVASSMQPQFANTISIANHYTRLLSGMPSNRKSRDLNSRLSRTWRRGVGRQGEALEAAQPLVYGSQDFPGTAAATILPLANMSGSLVPGSGQDPRLFQEQRRRLSGRLEMDPRNFADDVLGRHASEGPEQIPLELKHHCVGVRMQGGFEWSKALSPSTQSV</sequence>
<keyword evidence="2" id="KW-1185">Reference proteome</keyword>
<dbReference type="InParanoid" id="D8QXL8"/>
<organism evidence="2">
    <name type="scientific">Selaginella moellendorffii</name>
    <name type="common">Spikemoss</name>
    <dbReference type="NCBI Taxonomy" id="88036"/>
    <lineage>
        <taxon>Eukaryota</taxon>
        <taxon>Viridiplantae</taxon>
        <taxon>Streptophyta</taxon>
        <taxon>Embryophyta</taxon>
        <taxon>Tracheophyta</taxon>
        <taxon>Lycopodiopsida</taxon>
        <taxon>Selaginellales</taxon>
        <taxon>Selaginellaceae</taxon>
        <taxon>Selaginella</taxon>
    </lineage>
</organism>